<keyword evidence="2" id="KW-1185">Reference proteome</keyword>
<evidence type="ECO:0000313" key="1">
    <source>
        <dbReference type="EMBL" id="KZT31630.1"/>
    </source>
</evidence>
<name>A0A165WXT6_9AGAM</name>
<accession>A0A165WXT6</accession>
<protein>
    <submittedName>
        <fullName evidence="1">Uncharacterized protein</fullName>
    </submittedName>
</protein>
<dbReference type="STRING" id="1314776.A0A165WXT6"/>
<proteinExistence type="predicted"/>
<organism evidence="1 2">
    <name type="scientific">Sistotremastrum suecicum HHB10207 ss-3</name>
    <dbReference type="NCBI Taxonomy" id="1314776"/>
    <lineage>
        <taxon>Eukaryota</taxon>
        <taxon>Fungi</taxon>
        <taxon>Dikarya</taxon>
        <taxon>Basidiomycota</taxon>
        <taxon>Agaricomycotina</taxon>
        <taxon>Agaricomycetes</taxon>
        <taxon>Sistotremastrales</taxon>
        <taxon>Sistotremastraceae</taxon>
        <taxon>Sistotremastrum</taxon>
    </lineage>
</organism>
<dbReference type="EMBL" id="KV428508">
    <property type="protein sequence ID" value="KZT31630.1"/>
    <property type="molecule type" value="Genomic_DNA"/>
</dbReference>
<gene>
    <name evidence="1" type="ORF">SISSUDRAFT_1067602</name>
</gene>
<sequence length="202" mass="21819">MRRLEVISDATVPALYNEAFAVVDANATGEVFVILLVQVMSTSSFFEATTEKIVRLIESKLRVLELGLFVALGLVSFAHESRETSIEQVATRSSATPSPIPSFARQHDHPQHLFKGYEPFRDRGTCSFGLLSGSRNLDHSGSSRVVTASRRALRPAMSGPSLQHVKDSANGVAAVSVIASDNLTGKFYNPASHSCASGTRRI</sequence>
<dbReference type="Proteomes" id="UP000076798">
    <property type="component" value="Unassembled WGS sequence"/>
</dbReference>
<dbReference type="AlphaFoldDB" id="A0A165WXT6"/>
<evidence type="ECO:0000313" key="2">
    <source>
        <dbReference type="Proteomes" id="UP000076798"/>
    </source>
</evidence>
<reference evidence="1 2" key="1">
    <citation type="journal article" date="2016" name="Mol. Biol. Evol.">
        <title>Comparative Genomics of Early-Diverging Mushroom-Forming Fungi Provides Insights into the Origins of Lignocellulose Decay Capabilities.</title>
        <authorList>
            <person name="Nagy L.G."/>
            <person name="Riley R."/>
            <person name="Tritt A."/>
            <person name="Adam C."/>
            <person name="Daum C."/>
            <person name="Floudas D."/>
            <person name="Sun H."/>
            <person name="Yadav J.S."/>
            <person name="Pangilinan J."/>
            <person name="Larsson K.H."/>
            <person name="Matsuura K."/>
            <person name="Barry K."/>
            <person name="Labutti K."/>
            <person name="Kuo R."/>
            <person name="Ohm R.A."/>
            <person name="Bhattacharya S.S."/>
            <person name="Shirouzu T."/>
            <person name="Yoshinaga Y."/>
            <person name="Martin F.M."/>
            <person name="Grigoriev I.V."/>
            <person name="Hibbett D.S."/>
        </authorList>
    </citation>
    <scope>NUCLEOTIDE SEQUENCE [LARGE SCALE GENOMIC DNA]</scope>
    <source>
        <strain evidence="1 2">HHB10207 ss-3</strain>
    </source>
</reference>